<dbReference type="KEGG" id="fla:SY85_01150"/>
<dbReference type="Proteomes" id="UP000077177">
    <property type="component" value="Chromosome"/>
</dbReference>
<organism evidence="2 3">
    <name type="scientific">Flavisolibacter tropicus</name>
    <dbReference type="NCBI Taxonomy" id="1492898"/>
    <lineage>
        <taxon>Bacteria</taxon>
        <taxon>Pseudomonadati</taxon>
        <taxon>Bacteroidota</taxon>
        <taxon>Chitinophagia</taxon>
        <taxon>Chitinophagales</taxon>
        <taxon>Chitinophagaceae</taxon>
        <taxon>Flavisolibacter</taxon>
    </lineage>
</organism>
<reference evidence="3" key="1">
    <citation type="submission" date="2015-01" db="EMBL/GenBank/DDBJ databases">
        <title>Flavisolibacter sp./LCS9/ whole genome sequencing.</title>
        <authorList>
            <person name="Kim M.K."/>
            <person name="Srinivasan S."/>
            <person name="Lee J.-J."/>
        </authorList>
    </citation>
    <scope>NUCLEOTIDE SEQUENCE [LARGE SCALE GENOMIC DNA]</scope>
    <source>
        <strain evidence="3">LCS9</strain>
    </source>
</reference>
<dbReference type="RefSeq" id="WP_066409200.1">
    <property type="nucleotide sequence ID" value="NZ_CP011390.1"/>
</dbReference>
<keyword evidence="3" id="KW-1185">Reference proteome</keyword>
<gene>
    <name evidence="2" type="ORF">SY85_01150</name>
</gene>
<feature type="chain" id="PRO_5008001556" description="Cadherin domain-containing protein" evidence="1">
    <location>
        <begin position="20"/>
        <end position="423"/>
    </location>
</feature>
<evidence type="ECO:0008006" key="4">
    <source>
        <dbReference type="Google" id="ProtNLM"/>
    </source>
</evidence>
<sequence length="423" mass="48177">MKKSLICLLLILGSLVSFCQYSDTVTTLKTDTSYNSVFHPDSALRIIDLNPYFTLHVDSSMNYQLQINKNPSNYFWYLKNAPVGLRINKDNGILSFRADKAYFLSGKLKYDVNYKIIVGVQNLNDPTEKIDTSFSLVFYSTEIIPSRVKPAINGSFLIDEGESVKFSVFCETGSFPIESIITSVSDPINNYTSVQKCGDQFSWTPGYDFARETDPNKQREIIVQFIGSTKFQNRDTANVRIIVRNALDYPMAIEEHKQTSKNIERYVLQLKYTFLQLDKRLKRTKNYRTSFDLTSASTSLTGTVLSTSASKTDQRNGKILPSVGLALVPIKEASVPNKAVDQNQASLIRTSIKRLEYVLFDNQLLGSKDPDIIKKVTKLKEELKQIQIQLIDVPVELTNNFTEEELNRYFNSPKVTKKYRLKS</sequence>
<keyword evidence="1" id="KW-0732">Signal</keyword>
<evidence type="ECO:0000313" key="3">
    <source>
        <dbReference type="Proteomes" id="UP000077177"/>
    </source>
</evidence>
<dbReference type="OrthoDB" id="620771at2"/>
<evidence type="ECO:0000313" key="2">
    <source>
        <dbReference type="EMBL" id="ANE53246.1"/>
    </source>
</evidence>
<dbReference type="AlphaFoldDB" id="A0A172U1W7"/>
<proteinExistence type="predicted"/>
<protein>
    <recommendedName>
        <fullName evidence="4">Cadherin domain-containing protein</fullName>
    </recommendedName>
</protein>
<accession>A0A172U1W7</accession>
<feature type="signal peptide" evidence="1">
    <location>
        <begin position="1"/>
        <end position="19"/>
    </location>
</feature>
<evidence type="ECO:0000256" key="1">
    <source>
        <dbReference type="SAM" id="SignalP"/>
    </source>
</evidence>
<dbReference type="EMBL" id="CP011390">
    <property type="protein sequence ID" value="ANE53246.1"/>
    <property type="molecule type" value="Genomic_DNA"/>
</dbReference>
<name>A0A172U1W7_9BACT</name>
<reference evidence="2 3" key="2">
    <citation type="journal article" date="2016" name="Int. J. Syst. Evol. Microbiol.">
        <title>Flavisolibacter tropicus sp. nov., isolated from tropical soil.</title>
        <authorList>
            <person name="Lee J.J."/>
            <person name="Kang M.S."/>
            <person name="Kim G.S."/>
            <person name="Lee C.S."/>
            <person name="Lim S."/>
            <person name="Lee J."/>
            <person name="Roh S.H."/>
            <person name="Kang H."/>
            <person name="Ha J.M."/>
            <person name="Bae S."/>
            <person name="Jung H.Y."/>
            <person name="Kim M.K."/>
        </authorList>
    </citation>
    <scope>NUCLEOTIDE SEQUENCE [LARGE SCALE GENOMIC DNA]</scope>
    <source>
        <strain evidence="2 3">LCS9</strain>
    </source>
</reference>